<dbReference type="UniPathway" id="UPA00056">
    <property type="reaction ID" value="UER00093"/>
</dbReference>
<evidence type="ECO:0000313" key="8">
    <source>
        <dbReference type="EMBL" id="KAA9129875.1"/>
    </source>
</evidence>
<evidence type="ECO:0000256" key="6">
    <source>
        <dbReference type="ARBA" id="ARBA00023229"/>
    </source>
</evidence>
<protein>
    <recommendedName>
        <fullName evidence="7">2-C-methyl-D-erythritol 4-phosphate cytidylyltransferase</fullName>
        <ecNumber evidence="7">2.7.7.60</ecNumber>
    </recommendedName>
    <alternativeName>
        <fullName evidence="7">4-diphosphocytidyl-2C-methyl-D-erythritol synthase</fullName>
    </alternativeName>
    <alternativeName>
        <fullName evidence="7">MEP cytidylyltransferase</fullName>
        <shortName evidence="7">MCT</shortName>
    </alternativeName>
</protein>
<dbReference type="EMBL" id="VYXP01000010">
    <property type="protein sequence ID" value="KAA9129875.1"/>
    <property type="molecule type" value="Genomic_DNA"/>
</dbReference>
<dbReference type="PANTHER" id="PTHR32125:SF4">
    <property type="entry name" value="2-C-METHYL-D-ERYTHRITOL 4-PHOSPHATE CYTIDYLYLTRANSFERASE, CHLOROPLASTIC"/>
    <property type="match status" value="1"/>
</dbReference>
<dbReference type="RefSeq" id="WP_150865099.1">
    <property type="nucleotide sequence ID" value="NZ_VYXP01000010.1"/>
</dbReference>
<gene>
    <name evidence="7" type="primary">ispD</name>
    <name evidence="8" type="ORF">F3N42_13930</name>
</gene>
<comment type="pathway">
    <text evidence="2 7">Isoprenoid biosynthesis; isopentenyl diphosphate biosynthesis via DXP pathway; isopentenyl diphosphate from 1-deoxy-D-xylulose 5-phosphate: step 2/6.</text>
</comment>
<dbReference type="FunFam" id="3.90.550.10:FF:000003">
    <property type="entry name" value="2-C-methyl-D-erythritol 4-phosphate cytidylyltransferase"/>
    <property type="match status" value="1"/>
</dbReference>
<dbReference type="AlphaFoldDB" id="A0A5N0T481"/>
<feature type="site" description="Positions MEP for the nucleophilic attack" evidence="7">
    <location>
        <position position="217"/>
    </location>
</feature>
<evidence type="ECO:0000256" key="5">
    <source>
        <dbReference type="ARBA" id="ARBA00022695"/>
    </source>
</evidence>
<comment type="catalytic activity">
    <reaction evidence="1 7">
        <text>2-C-methyl-D-erythritol 4-phosphate + CTP + H(+) = 4-CDP-2-C-methyl-D-erythritol + diphosphate</text>
        <dbReference type="Rhea" id="RHEA:13429"/>
        <dbReference type="ChEBI" id="CHEBI:15378"/>
        <dbReference type="ChEBI" id="CHEBI:33019"/>
        <dbReference type="ChEBI" id="CHEBI:37563"/>
        <dbReference type="ChEBI" id="CHEBI:57823"/>
        <dbReference type="ChEBI" id="CHEBI:58262"/>
        <dbReference type="EC" id="2.7.7.60"/>
    </reaction>
</comment>
<evidence type="ECO:0000313" key="9">
    <source>
        <dbReference type="Proteomes" id="UP000325372"/>
    </source>
</evidence>
<dbReference type="InterPro" id="IPR018294">
    <property type="entry name" value="ISPD_synthase_CS"/>
</dbReference>
<dbReference type="GO" id="GO:0050518">
    <property type="term" value="F:2-C-methyl-D-erythritol 4-phosphate cytidylyltransferase activity"/>
    <property type="evidence" value="ECO:0007669"/>
    <property type="project" value="UniProtKB-UniRule"/>
</dbReference>
<dbReference type="Gene3D" id="3.90.550.10">
    <property type="entry name" value="Spore Coat Polysaccharide Biosynthesis Protein SpsA, Chain A"/>
    <property type="match status" value="1"/>
</dbReference>
<dbReference type="InterPro" id="IPR001228">
    <property type="entry name" value="IspD"/>
</dbReference>
<keyword evidence="6 7" id="KW-0414">Isoprene biosynthesis</keyword>
<sequence>MSAASGKPRVHALVPAAGAGSRFGAEVPKQYLAVAGKAVIEHAVGVLASHPAVEGVTVTLAPDDDYFVGLALGADPTIGVVAGGATRAESVLNGLAYIRDQHDAEWVLVHDAARPGLDHAAIDRLLEAGLSSPDGALLALPIRDTLKRADADGCVAATVDREDLWAAQTPQLFPVQGLLDALQAQLDAGETPTDEAQAMERAGARPRLVMGSGMNLKVTWPEDLLAVRAWLGAGADADGESAGNGSDT</sequence>
<dbReference type="Proteomes" id="UP000325372">
    <property type="component" value="Unassembled WGS sequence"/>
</dbReference>
<evidence type="ECO:0000256" key="2">
    <source>
        <dbReference type="ARBA" id="ARBA00004787"/>
    </source>
</evidence>
<dbReference type="PANTHER" id="PTHR32125">
    <property type="entry name" value="2-C-METHYL-D-ERYTHRITOL 4-PHOSPHATE CYTIDYLYLTRANSFERASE, CHLOROPLASTIC"/>
    <property type="match status" value="1"/>
</dbReference>
<evidence type="ECO:0000256" key="4">
    <source>
        <dbReference type="ARBA" id="ARBA00022679"/>
    </source>
</evidence>
<accession>A0A5N0T481</accession>
<feature type="site" description="Transition state stabilizer" evidence="7">
    <location>
        <position position="22"/>
    </location>
</feature>
<evidence type="ECO:0000256" key="3">
    <source>
        <dbReference type="ARBA" id="ARBA00009789"/>
    </source>
</evidence>
<proteinExistence type="inferred from homology"/>
<comment type="similarity">
    <text evidence="3 7">Belongs to the IspD/TarI cytidylyltransferase family. IspD subfamily.</text>
</comment>
<evidence type="ECO:0000256" key="1">
    <source>
        <dbReference type="ARBA" id="ARBA00001282"/>
    </source>
</evidence>
<reference evidence="8 9" key="1">
    <citation type="submission" date="2019-09" db="EMBL/GenBank/DDBJ databases">
        <title>Wenzhouxiangella sp. Genome sequencing and assembly.</title>
        <authorList>
            <person name="Zhang R."/>
        </authorList>
    </citation>
    <scope>NUCLEOTIDE SEQUENCE [LARGE SCALE GENOMIC DNA]</scope>
    <source>
        <strain evidence="8 9">W260</strain>
    </source>
</reference>
<name>A0A5N0T481_9GAMM</name>
<organism evidence="8 9">
    <name type="scientific">Marinihelvus fidelis</name>
    <dbReference type="NCBI Taxonomy" id="2613842"/>
    <lineage>
        <taxon>Bacteria</taxon>
        <taxon>Pseudomonadati</taxon>
        <taxon>Pseudomonadota</taxon>
        <taxon>Gammaproteobacteria</taxon>
        <taxon>Chromatiales</taxon>
        <taxon>Wenzhouxiangellaceae</taxon>
        <taxon>Marinihelvus</taxon>
    </lineage>
</organism>
<dbReference type="HAMAP" id="MF_00108">
    <property type="entry name" value="IspD"/>
    <property type="match status" value="1"/>
</dbReference>
<comment type="function">
    <text evidence="7">Catalyzes the formation of 4-diphosphocytidyl-2-C-methyl-D-erythritol from CTP and 2-C-methyl-D-erythritol 4-phosphate (MEP).</text>
</comment>
<keyword evidence="9" id="KW-1185">Reference proteome</keyword>
<dbReference type="SUPFAM" id="SSF53448">
    <property type="entry name" value="Nucleotide-diphospho-sugar transferases"/>
    <property type="match status" value="1"/>
</dbReference>
<dbReference type="CDD" id="cd02516">
    <property type="entry name" value="CDP-ME_synthetase"/>
    <property type="match status" value="1"/>
</dbReference>
<dbReference type="InterPro" id="IPR029044">
    <property type="entry name" value="Nucleotide-diphossugar_trans"/>
</dbReference>
<feature type="site" description="Positions MEP for the nucleophilic attack" evidence="7">
    <location>
        <position position="161"/>
    </location>
</feature>
<dbReference type="GO" id="GO:0019288">
    <property type="term" value="P:isopentenyl diphosphate biosynthetic process, methylerythritol 4-phosphate pathway"/>
    <property type="evidence" value="ECO:0007669"/>
    <property type="project" value="UniProtKB-UniRule"/>
</dbReference>
<keyword evidence="4 7" id="KW-0808">Transferase</keyword>
<feature type="site" description="Transition state stabilizer" evidence="7">
    <location>
        <position position="29"/>
    </location>
</feature>
<comment type="caution">
    <text evidence="8">The sequence shown here is derived from an EMBL/GenBank/DDBJ whole genome shotgun (WGS) entry which is preliminary data.</text>
</comment>
<dbReference type="PROSITE" id="PS01295">
    <property type="entry name" value="ISPD"/>
    <property type="match status" value="1"/>
</dbReference>
<evidence type="ECO:0000256" key="7">
    <source>
        <dbReference type="HAMAP-Rule" id="MF_00108"/>
    </source>
</evidence>
<dbReference type="EC" id="2.7.7.60" evidence="7"/>
<dbReference type="NCBIfam" id="TIGR00453">
    <property type="entry name" value="ispD"/>
    <property type="match status" value="1"/>
</dbReference>
<keyword evidence="5 7" id="KW-0548">Nucleotidyltransferase</keyword>
<dbReference type="Pfam" id="PF01128">
    <property type="entry name" value="IspD"/>
    <property type="match status" value="1"/>
</dbReference>
<dbReference type="InterPro" id="IPR050088">
    <property type="entry name" value="IspD/TarI_cytidylyltransf_bact"/>
</dbReference>
<dbReference type="InterPro" id="IPR034683">
    <property type="entry name" value="IspD/TarI"/>
</dbReference>